<organism evidence="1 2">
    <name type="scientific">Desulfatitalea alkaliphila</name>
    <dbReference type="NCBI Taxonomy" id="2929485"/>
    <lineage>
        <taxon>Bacteria</taxon>
        <taxon>Pseudomonadati</taxon>
        <taxon>Thermodesulfobacteriota</taxon>
        <taxon>Desulfobacteria</taxon>
        <taxon>Desulfobacterales</taxon>
        <taxon>Desulfosarcinaceae</taxon>
        <taxon>Desulfatitalea</taxon>
    </lineage>
</organism>
<proteinExistence type="predicted"/>
<evidence type="ECO:0000313" key="1">
    <source>
        <dbReference type="EMBL" id="MCJ8501512.1"/>
    </source>
</evidence>
<dbReference type="Proteomes" id="UP001165427">
    <property type="component" value="Unassembled WGS sequence"/>
</dbReference>
<protein>
    <submittedName>
        <fullName evidence="1">Uncharacterized protein</fullName>
    </submittedName>
</protein>
<reference evidence="1" key="1">
    <citation type="submission" date="2022-04" db="EMBL/GenBank/DDBJ databases">
        <title>Desulfatitalea alkaliphila sp. nov., a novel anaerobic sulfate-reducing bacterium isolated from terrestrial mud volcano, Taman Peninsula, Russia.</title>
        <authorList>
            <person name="Khomyakova M.A."/>
            <person name="Merkel A.Y."/>
            <person name="Slobodkin A.I."/>
        </authorList>
    </citation>
    <scope>NUCLEOTIDE SEQUENCE</scope>
    <source>
        <strain evidence="1">M08but</strain>
    </source>
</reference>
<gene>
    <name evidence="1" type="ORF">MRX98_13075</name>
</gene>
<keyword evidence="2" id="KW-1185">Reference proteome</keyword>
<dbReference type="RefSeq" id="WP_246909403.1">
    <property type="nucleotide sequence ID" value="NZ_JALJRB010000014.1"/>
</dbReference>
<name>A0AA41R228_9BACT</name>
<comment type="caution">
    <text evidence="1">The sequence shown here is derived from an EMBL/GenBank/DDBJ whole genome shotgun (WGS) entry which is preliminary data.</text>
</comment>
<sequence>MSILKHKVIDDYRRERLTVDAGDITENPEDTDAAGLSPEAKERMKKYLRKL</sequence>
<dbReference type="AlphaFoldDB" id="A0AA41R228"/>
<evidence type="ECO:0000313" key="2">
    <source>
        <dbReference type="Proteomes" id="UP001165427"/>
    </source>
</evidence>
<accession>A0AA41R228</accession>
<dbReference type="EMBL" id="JALJRB010000014">
    <property type="protein sequence ID" value="MCJ8501512.1"/>
    <property type="molecule type" value="Genomic_DNA"/>
</dbReference>